<dbReference type="EMBL" id="FOVR01000006">
    <property type="protein sequence ID" value="SFO43828.1"/>
    <property type="molecule type" value="Genomic_DNA"/>
</dbReference>
<dbReference type="Gene3D" id="1.10.150.690">
    <property type="entry name" value="DUF2063"/>
    <property type="match status" value="1"/>
</dbReference>
<keyword evidence="3" id="KW-0238">DNA-binding</keyword>
<feature type="region of interest" description="Disordered" evidence="1">
    <location>
        <begin position="266"/>
        <end position="285"/>
    </location>
</feature>
<dbReference type="STRING" id="655353.SAMN04488056_10655"/>
<evidence type="ECO:0000259" key="2">
    <source>
        <dbReference type="Pfam" id="PF09836"/>
    </source>
</evidence>
<keyword evidence="4" id="KW-1185">Reference proteome</keyword>
<dbReference type="OrthoDB" id="4146344at2"/>
<dbReference type="GO" id="GO:0003677">
    <property type="term" value="F:DNA binding"/>
    <property type="evidence" value="ECO:0007669"/>
    <property type="project" value="UniProtKB-KW"/>
</dbReference>
<feature type="compositionally biased region" description="Polar residues" evidence="1">
    <location>
        <begin position="1"/>
        <end position="16"/>
    </location>
</feature>
<accession>A0A1I5H688</accession>
<feature type="domain" description="Putative DNA-binding" evidence="2">
    <location>
        <begin position="11"/>
        <end position="102"/>
    </location>
</feature>
<gene>
    <name evidence="3" type="ORF">SAMN04488056_10655</name>
</gene>
<name>A0A1I5H688_9HYPH</name>
<feature type="compositionally biased region" description="Polar residues" evidence="1">
    <location>
        <begin position="275"/>
        <end position="285"/>
    </location>
</feature>
<feature type="region of interest" description="Disordered" evidence="1">
    <location>
        <begin position="1"/>
        <end position="34"/>
    </location>
</feature>
<dbReference type="Pfam" id="PF09836">
    <property type="entry name" value="DUF2063"/>
    <property type="match status" value="1"/>
</dbReference>
<evidence type="ECO:0000313" key="4">
    <source>
        <dbReference type="Proteomes" id="UP000199236"/>
    </source>
</evidence>
<dbReference type="RefSeq" id="WP_090072817.1">
    <property type="nucleotide sequence ID" value="NZ_FOVR01000006.1"/>
</dbReference>
<dbReference type="Proteomes" id="UP000199236">
    <property type="component" value="Unassembled WGS sequence"/>
</dbReference>
<reference evidence="3 4" key="1">
    <citation type="submission" date="2016-10" db="EMBL/GenBank/DDBJ databases">
        <authorList>
            <person name="de Groot N.N."/>
        </authorList>
    </citation>
    <scope>NUCLEOTIDE SEQUENCE [LARGE SCALE GENOMIC DNA]</scope>
    <source>
        <strain evidence="3 4">CGMCC 1.9157</strain>
    </source>
</reference>
<dbReference type="InterPro" id="IPR044922">
    <property type="entry name" value="DUF2063_N_sf"/>
</dbReference>
<sequence length="285" mass="30997">MSASPSLHTGQASFSSALIKPDHPTPEDVIGPKPEKKAQKRFGVYRNNVIVSLTEAMMASFPTIAALVGEDYFRAMARVYITNHPPRTAILSRYGDQFASFLDGFEPVQAFPYMGDVARIEFAWQEAYHAADQSPLDPTSLQQIPPDRLAELTFTLHPACRLLASPYPAYSIWAAHKQDAPQETMASLPQEAEASLITRPQWDVMAIKLPAGGFAFLNALGEGLTLGQAAAVALEAAPAFDFARNLGGLLETGALAGLHLPSIDVKDQREPKPYQDNSANQHHES</sequence>
<dbReference type="InterPro" id="IPR018640">
    <property type="entry name" value="DUF2063"/>
</dbReference>
<protein>
    <submittedName>
        <fullName evidence="3">Putative DNA-binding domain-containing protein</fullName>
    </submittedName>
</protein>
<evidence type="ECO:0000256" key="1">
    <source>
        <dbReference type="SAM" id="MobiDB-lite"/>
    </source>
</evidence>
<organism evidence="3 4">
    <name type="scientific">Cohaesibacter marisflavi</name>
    <dbReference type="NCBI Taxonomy" id="655353"/>
    <lineage>
        <taxon>Bacteria</taxon>
        <taxon>Pseudomonadati</taxon>
        <taxon>Pseudomonadota</taxon>
        <taxon>Alphaproteobacteria</taxon>
        <taxon>Hyphomicrobiales</taxon>
        <taxon>Cohaesibacteraceae</taxon>
    </lineage>
</organism>
<proteinExistence type="predicted"/>
<evidence type="ECO:0000313" key="3">
    <source>
        <dbReference type="EMBL" id="SFO43828.1"/>
    </source>
</evidence>
<dbReference type="AlphaFoldDB" id="A0A1I5H688"/>